<dbReference type="AlphaFoldDB" id="A0A6A4GC36"/>
<evidence type="ECO:0000313" key="1">
    <source>
        <dbReference type="EMBL" id="KAE9383076.1"/>
    </source>
</evidence>
<proteinExistence type="predicted"/>
<organism evidence="1 2">
    <name type="scientific">Gymnopus androsaceus JB14</name>
    <dbReference type="NCBI Taxonomy" id="1447944"/>
    <lineage>
        <taxon>Eukaryota</taxon>
        <taxon>Fungi</taxon>
        <taxon>Dikarya</taxon>
        <taxon>Basidiomycota</taxon>
        <taxon>Agaricomycotina</taxon>
        <taxon>Agaricomycetes</taxon>
        <taxon>Agaricomycetidae</taxon>
        <taxon>Agaricales</taxon>
        <taxon>Marasmiineae</taxon>
        <taxon>Omphalotaceae</taxon>
        <taxon>Gymnopus</taxon>
    </lineage>
</organism>
<sequence length="59" mass="6949">MQLLEGLPYELHEHLTRMAELHQLQTMVVRRLVLERLLPNIHTLDTKPHAVTLLNHHPT</sequence>
<dbReference type="EMBL" id="ML770722">
    <property type="protein sequence ID" value="KAE9383076.1"/>
    <property type="molecule type" value="Genomic_DNA"/>
</dbReference>
<keyword evidence="2" id="KW-1185">Reference proteome</keyword>
<reference evidence="1" key="1">
    <citation type="journal article" date="2019" name="Environ. Microbiol.">
        <title>Fungal ecological strategies reflected in gene transcription - a case study of two litter decomposers.</title>
        <authorList>
            <person name="Barbi F."/>
            <person name="Kohler A."/>
            <person name="Barry K."/>
            <person name="Baskaran P."/>
            <person name="Daum C."/>
            <person name="Fauchery L."/>
            <person name="Ihrmark K."/>
            <person name="Kuo A."/>
            <person name="LaButti K."/>
            <person name="Lipzen A."/>
            <person name="Morin E."/>
            <person name="Grigoriev I.V."/>
            <person name="Henrissat B."/>
            <person name="Lindahl B."/>
            <person name="Martin F."/>
        </authorList>
    </citation>
    <scope>NUCLEOTIDE SEQUENCE</scope>
    <source>
        <strain evidence="1">JB14</strain>
    </source>
</reference>
<dbReference type="Proteomes" id="UP000799118">
    <property type="component" value="Unassembled WGS sequence"/>
</dbReference>
<name>A0A6A4GC36_9AGAR</name>
<accession>A0A6A4GC36</accession>
<evidence type="ECO:0000313" key="2">
    <source>
        <dbReference type="Proteomes" id="UP000799118"/>
    </source>
</evidence>
<protein>
    <submittedName>
        <fullName evidence="1">Uncharacterized protein</fullName>
    </submittedName>
</protein>
<gene>
    <name evidence="1" type="ORF">BT96DRAFT_1040703</name>
</gene>